<protein>
    <submittedName>
        <fullName evidence="1">Uncharacterized protein</fullName>
    </submittedName>
</protein>
<dbReference type="EMBL" id="KT246602">
    <property type="protein sequence ID" value="ALL40693.1"/>
    <property type="molecule type" value="mRNA"/>
</dbReference>
<sequence length="91" mass="10197">MRCFNQQTSNMHKCEIESCSDNPVCDNCLITSSLPPRQVTNGLTCLKSYIIPQSNSNLRNLRESVFCDTDSGSYTCAGPCRSFKYCRNCVP</sequence>
<reference evidence="1" key="1">
    <citation type="submission" date="2015-07" db="EMBL/GenBank/DDBJ databases">
        <title>Elucidating the P. pachyrhizi secretome and potential effectors.</title>
        <authorList>
            <person name="de Carvalho M.C.C.G."/>
            <person name="Nascimento L.C."/>
            <person name="Darben L.M."/>
            <person name="Polizel-Podanosqui A.M."/>
            <person name="Lopes-Caitar V.S."/>
            <person name="Rocha C.S."/>
            <person name="Qi M."/>
            <person name="Carazolle M."/>
            <person name="Kuwahara M.K."/>
            <person name="Pereira G.A.G."/>
            <person name="Abdelnoor R.V."/>
            <person name="Whitham S.A."/>
            <person name="Marcelino-Guimaraes F.C."/>
        </authorList>
    </citation>
    <scope>NUCLEOTIDE SEQUENCE</scope>
</reference>
<accession>A0A0S1MII8</accession>
<proteinExistence type="evidence at transcript level"/>
<name>A0A0S1MII8_PHAPC</name>
<dbReference type="AlphaFoldDB" id="A0A0S1MII8"/>
<organism evidence="1">
    <name type="scientific">Phakopsora pachyrhizi</name>
    <name type="common">Asian soybean rust disease fungus</name>
    <dbReference type="NCBI Taxonomy" id="170000"/>
    <lineage>
        <taxon>Eukaryota</taxon>
        <taxon>Fungi</taxon>
        <taxon>Dikarya</taxon>
        <taxon>Basidiomycota</taxon>
        <taxon>Pucciniomycotina</taxon>
        <taxon>Pucciniomycetes</taxon>
        <taxon>Pucciniales</taxon>
        <taxon>Phakopsoraceae</taxon>
        <taxon>Phakopsora</taxon>
    </lineage>
</organism>
<evidence type="ECO:0000313" key="1">
    <source>
        <dbReference type="EMBL" id="ALL40693.1"/>
    </source>
</evidence>